<evidence type="ECO:0000313" key="2">
    <source>
        <dbReference type="EMBL" id="KAG0139611.1"/>
    </source>
</evidence>
<dbReference type="Proteomes" id="UP000886653">
    <property type="component" value="Unassembled WGS sequence"/>
</dbReference>
<reference evidence="2" key="1">
    <citation type="submission" date="2013-11" db="EMBL/GenBank/DDBJ databases">
        <title>Genome sequence of the fusiform rust pathogen reveals effectors for host alternation and coevolution with pine.</title>
        <authorList>
            <consortium name="DOE Joint Genome Institute"/>
            <person name="Smith K."/>
            <person name="Pendleton A."/>
            <person name="Kubisiak T."/>
            <person name="Anderson C."/>
            <person name="Salamov A."/>
            <person name="Aerts A."/>
            <person name="Riley R."/>
            <person name="Clum A."/>
            <person name="Lindquist E."/>
            <person name="Ence D."/>
            <person name="Campbell M."/>
            <person name="Kronenberg Z."/>
            <person name="Feau N."/>
            <person name="Dhillon B."/>
            <person name="Hamelin R."/>
            <person name="Burleigh J."/>
            <person name="Smith J."/>
            <person name="Yandell M."/>
            <person name="Nelson C."/>
            <person name="Grigoriev I."/>
            <person name="Davis J."/>
        </authorList>
    </citation>
    <scope>NUCLEOTIDE SEQUENCE</scope>
    <source>
        <strain evidence="2">G11</strain>
    </source>
</reference>
<proteinExistence type="predicted"/>
<organism evidence="2 3">
    <name type="scientific">Cronartium quercuum f. sp. fusiforme G11</name>
    <dbReference type="NCBI Taxonomy" id="708437"/>
    <lineage>
        <taxon>Eukaryota</taxon>
        <taxon>Fungi</taxon>
        <taxon>Dikarya</taxon>
        <taxon>Basidiomycota</taxon>
        <taxon>Pucciniomycotina</taxon>
        <taxon>Pucciniomycetes</taxon>
        <taxon>Pucciniales</taxon>
        <taxon>Coleosporiaceae</taxon>
        <taxon>Cronartium</taxon>
    </lineage>
</organism>
<feature type="region of interest" description="Disordered" evidence="1">
    <location>
        <begin position="1"/>
        <end position="47"/>
    </location>
</feature>
<feature type="non-terminal residue" evidence="2">
    <location>
        <position position="321"/>
    </location>
</feature>
<evidence type="ECO:0000313" key="3">
    <source>
        <dbReference type="Proteomes" id="UP000886653"/>
    </source>
</evidence>
<protein>
    <submittedName>
        <fullName evidence="2">Uncharacterized protein</fullName>
    </submittedName>
</protein>
<name>A0A9P6T5E9_9BASI</name>
<accession>A0A9P6T5E9</accession>
<dbReference type="AlphaFoldDB" id="A0A9P6T5E9"/>
<dbReference type="EMBL" id="MU167554">
    <property type="protein sequence ID" value="KAG0139611.1"/>
    <property type="molecule type" value="Genomic_DNA"/>
</dbReference>
<feature type="compositionally biased region" description="Polar residues" evidence="1">
    <location>
        <begin position="1"/>
        <end position="16"/>
    </location>
</feature>
<sequence length="321" mass="35775">MALFSSHQNPLRNTSRLADPSPEDQTRSPLNHLRPQLPVPSPLHEGTLEPFSEKTREANFYGLHESLAAFGNQGPSAAKQTTVLQREGMPDELQDRLEGHLEMFTNTYQGLNENLDGALLLPMNHAAIAAEEIPFSRYDFRSINNAPNKGVLLPSEFLSNDNARANPTILPFSTKTRKANFYGSHESLAAFKQTKVPQHEGLPDDLQDRMEGRLEMFTNTYQGLNENLNGALLVPMNQATIAAEEIPFSRHNFRSINNAPNKGVLLPSEFLSNDDARANPTILPFSTKTRKANFYGLHESLAAFKQTKIPQREGLADDLQD</sequence>
<keyword evidence="3" id="KW-1185">Reference proteome</keyword>
<evidence type="ECO:0000256" key="1">
    <source>
        <dbReference type="SAM" id="MobiDB-lite"/>
    </source>
</evidence>
<comment type="caution">
    <text evidence="2">The sequence shown here is derived from an EMBL/GenBank/DDBJ whole genome shotgun (WGS) entry which is preliminary data.</text>
</comment>
<gene>
    <name evidence="2" type="ORF">CROQUDRAFT_101303</name>
</gene>